<reference evidence="1" key="1">
    <citation type="submission" date="2021-02" db="EMBL/GenBank/DDBJ databases">
        <authorList>
            <person name="Han P."/>
        </authorList>
    </citation>
    <scope>NUCLEOTIDE SEQUENCE</scope>
    <source>
        <strain evidence="1">Candidatus Nitrotoga sp. ZN8</strain>
    </source>
</reference>
<keyword evidence="2" id="KW-1185">Reference proteome</keyword>
<evidence type="ECO:0000313" key="2">
    <source>
        <dbReference type="Proteomes" id="UP000675882"/>
    </source>
</evidence>
<dbReference type="RefSeq" id="WP_213035475.1">
    <property type="nucleotide sequence ID" value="NZ_CAJNBL010000008.1"/>
</dbReference>
<dbReference type="EMBL" id="CAJNBL010000008">
    <property type="protein sequence ID" value="CAE6702537.1"/>
    <property type="molecule type" value="Genomic_DNA"/>
</dbReference>
<name>A0A916BFE8_9PROT</name>
<proteinExistence type="predicted"/>
<protein>
    <submittedName>
        <fullName evidence="1">Uncharacterized protein</fullName>
    </submittedName>
</protein>
<accession>A0A916BFE8</accession>
<gene>
    <name evidence="1" type="ORF">NTGZN8_160004</name>
</gene>
<sequence length="69" mass="7799">MLAIIGKSKKKKDAEISTKKGILQYAGHAWKQITKGYYFSLGDDKQVAKKWLKSNPMLGNLKGYKNDSH</sequence>
<comment type="caution">
    <text evidence="1">The sequence shown here is derived from an EMBL/GenBank/DDBJ whole genome shotgun (WGS) entry which is preliminary data.</text>
</comment>
<dbReference type="Proteomes" id="UP000675882">
    <property type="component" value="Unassembled WGS sequence"/>
</dbReference>
<organism evidence="1 2">
    <name type="scientific">Candidatus Nitrotoga fabula</name>
    <dbReference type="NCBI Taxonomy" id="2182327"/>
    <lineage>
        <taxon>Bacteria</taxon>
        <taxon>Pseudomonadati</taxon>
        <taxon>Pseudomonadota</taxon>
        <taxon>Betaproteobacteria</taxon>
        <taxon>Nitrosomonadales</taxon>
        <taxon>Gallionellaceae</taxon>
        <taxon>Candidatus Nitrotoga</taxon>
    </lineage>
</organism>
<dbReference type="AlphaFoldDB" id="A0A916BFE8"/>
<evidence type="ECO:0000313" key="1">
    <source>
        <dbReference type="EMBL" id="CAE6702537.1"/>
    </source>
</evidence>